<dbReference type="STRING" id="246196.MSMEG_5748"/>
<evidence type="ECO:0000256" key="1">
    <source>
        <dbReference type="SAM" id="MobiDB-lite"/>
    </source>
</evidence>
<evidence type="ECO:0000313" key="2">
    <source>
        <dbReference type="EMBL" id="ABK76219.1"/>
    </source>
</evidence>
<evidence type="ECO:0000313" key="3">
    <source>
        <dbReference type="Proteomes" id="UP000000757"/>
    </source>
</evidence>
<keyword evidence="3" id="KW-1185">Reference proteome</keyword>
<sequence>MDFSFHPPTRPDAQWRPGLVGGTFADRGLCGCSMNRGLLRFHDADSAPAAQVAVDAMCGARGLAAEVFAFDWLARQFAVTTRLTVEGASDSSQTLRTVVVLDPFDGSVTPWVDVESFEGALSVPIAHDFLLPDLFREWMEAAGIDQLAFDSCAGATVPGFYGGKREVGNLTLDSVEVYLSFAQQLWEHGQKNGPGSPPPHLVAAKRQSKGDRP</sequence>
<dbReference type="PaxDb" id="246196-MSMEI_5594"/>
<dbReference type="PATRIC" id="fig|246196.19.peg.5600"/>
<dbReference type="RefSeq" id="WP_011730762.1">
    <property type="nucleotide sequence ID" value="NC_008596.1"/>
</dbReference>
<protein>
    <submittedName>
        <fullName evidence="2">Uncharacterized protein</fullName>
    </submittedName>
</protein>
<dbReference type="OrthoDB" id="2988179at2"/>
<gene>
    <name evidence="2" type="ordered locus">MSMEG_5748</name>
</gene>
<reference evidence="2 3" key="1">
    <citation type="submission" date="2006-10" db="EMBL/GenBank/DDBJ databases">
        <authorList>
            <person name="Fleischmann R.D."/>
            <person name="Dodson R.J."/>
            <person name="Haft D.H."/>
            <person name="Merkel J.S."/>
            <person name="Nelson W.C."/>
            <person name="Fraser C.M."/>
        </authorList>
    </citation>
    <scope>NUCLEOTIDE SEQUENCE [LARGE SCALE GENOMIC DNA]</scope>
    <source>
        <strain evidence="3">ATCC 700084 / mc(2)155</strain>
    </source>
</reference>
<dbReference type="AlphaFoldDB" id="A0R493"/>
<dbReference type="Proteomes" id="UP000000757">
    <property type="component" value="Chromosome"/>
</dbReference>
<organism evidence="2 3">
    <name type="scientific">Mycolicibacterium smegmatis (strain ATCC 700084 / mc(2)155)</name>
    <name type="common">Mycobacterium smegmatis</name>
    <dbReference type="NCBI Taxonomy" id="246196"/>
    <lineage>
        <taxon>Bacteria</taxon>
        <taxon>Bacillati</taxon>
        <taxon>Actinomycetota</taxon>
        <taxon>Actinomycetes</taxon>
        <taxon>Mycobacteriales</taxon>
        <taxon>Mycobacteriaceae</taxon>
        <taxon>Mycolicibacterium</taxon>
    </lineage>
</organism>
<proteinExistence type="predicted"/>
<name>A0R493_MYCS2</name>
<accession>A0R493</accession>
<dbReference type="EMBL" id="CP000480">
    <property type="protein sequence ID" value="ABK76219.1"/>
    <property type="molecule type" value="Genomic_DNA"/>
</dbReference>
<dbReference type="GeneID" id="93460390"/>
<dbReference type="KEGG" id="msm:MSMEG_5748"/>
<feature type="region of interest" description="Disordered" evidence="1">
    <location>
        <begin position="189"/>
        <end position="213"/>
    </location>
</feature>
<dbReference type="KEGG" id="msb:LJ00_28425"/>